<proteinExistence type="predicted"/>
<name>A0A0B7BNG9_9EUPU</name>
<accession>A0A0B7BNG9</accession>
<dbReference type="AlphaFoldDB" id="A0A0B7BNG9"/>
<feature type="non-terminal residue" evidence="1">
    <location>
        <position position="61"/>
    </location>
</feature>
<evidence type="ECO:0000313" key="1">
    <source>
        <dbReference type="EMBL" id="CEK93901.1"/>
    </source>
</evidence>
<dbReference type="EMBL" id="HACG01047036">
    <property type="protein sequence ID" value="CEK93901.1"/>
    <property type="molecule type" value="Transcribed_RNA"/>
</dbReference>
<protein>
    <submittedName>
        <fullName evidence="1">Uncharacterized protein</fullName>
    </submittedName>
</protein>
<sequence>MMMEIFLGVVGCDIFTTTPKDQNGSEKSDDKSIFLPTLCYQCQTWSLKATHHRKRTTCEMK</sequence>
<organism evidence="1">
    <name type="scientific">Arion vulgaris</name>
    <dbReference type="NCBI Taxonomy" id="1028688"/>
    <lineage>
        <taxon>Eukaryota</taxon>
        <taxon>Metazoa</taxon>
        <taxon>Spiralia</taxon>
        <taxon>Lophotrochozoa</taxon>
        <taxon>Mollusca</taxon>
        <taxon>Gastropoda</taxon>
        <taxon>Heterobranchia</taxon>
        <taxon>Euthyneura</taxon>
        <taxon>Panpulmonata</taxon>
        <taxon>Eupulmonata</taxon>
        <taxon>Stylommatophora</taxon>
        <taxon>Helicina</taxon>
        <taxon>Arionoidea</taxon>
        <taxon>Arionidae</taxon>
        <taxon>Arion</taxon>
    </lineage>
</organism>
<gene>
    <name evidence="1" type="primary">ORF197803</name>
</gene>
<reference evidence="1" key="1">
    <citation type="submission" date="2014-12" db="EMBL/GenBank/DDBJ databases">
        <title>Insight into the proteome of Arion vulgaris.</title>
        <authorList>
            <person name="Aradska J."/>
            <person name="Bulat T."/>
            <person name="Smidak R."/>
            <person name="Sarate P."/>
            <person name="Gangsoo J."/>
            <person name="Sialana F."/>
            <person name="Bilban M."/>
            <person name="Lubec G."/>
        </authorList>
    </citation>
    <scope>NUCLEOTIDE SEQUENCE</scope>
    <source>
        <tissue evidence="1">Skin</tissue>
    </source>
</reference>